<comment type="caution">
    <text evidence="1">The sequence shown here is derived from an EMBL/GenBank/DDBJ whole genome shotgun (WGS) entry which is preliminary data.</text>
</comment>
<dbReference type="Pfam" id="PF14614">
    <property type="entry name" value="DUF4450"/>
    <property type="match status" value="1"/>
</dbReference>
<dbReference type="AlphaFoldDB" id="A0AA41D992"/>
<proteinExistence type="predicted"/>
<sequence>MPRLGGSIYMALQTADTTVWMKDLSSIESRFRSGERRYIIQDKQYLQKGTIVIDMLALSDADGMIASIQGDNLPKGVKLIAIYGGASNKRFSREGDLGADPKDCFYIKPENCKGNSFQIEGCRITNFYGKGKQIMSQDEAYENKEALKDLKVTKEITQDAEQVQGIFSEEVRFRLADGGAIDNLTELLESEATEQPVAIATLPIGKECKYMEWVNPRTIKGKIDLATDFKLAQDFREKIVGRMKINTPDPYINTLGGIFAGAEDAVWEAPSYLHGAIGWRMPLTGWRAAYLGDLIGMHDRARMHFDGYAAAQITNIPVSLPHLQDDELHGARSLKKWGTPMYSNGYICRNPNRTDAMHHYDMNLVYIDELLWHLNWTGDLNYARKIFPVIKRHLQWEKQTFDPDNDHLYDAYCCIWASDALQYNGGEVTHSSAYNYRANKMAAEIAEKLGEDPTPYKKEAEEILKAINKTLWIPEKGWWAEFKDNMGNQMLHENAAVWTVYHSIDSDIHDAFKAYQATRYVDNYIPHIPVVANGLKDTNNYVISTTNWQPYMWSINNVAFGEIVHTAYSFWQAGRAEEAFKMFKGAILDAMYLGSGPGNITQISHYDAARGEMYRDFADPVAVGVRAVVQGMFGILPDLMNKRLVIRPGFPQEWNHASLGTLNMKYDFKREGYKDFYKFTPTLQTEGNLILEVEVRGNEVDYIKINGKQTGYQILEPSIGIPRIAIEAGVKENYDIEIAWIGKRDKSSQEIQTEVASGNHLDIRLENAVKLYDPQHILTEATLSENKLQGTANGVEGHRTLFVKCRKNDLSWWIPVHIHILQPLEIINNPDSDSLKFMLVNHTGKAIKGNIQINNTTNVENVNIPAGGKQTFTCQTPIASMGTNRITVSTPDKTYTLKAINWNLQNPASTLYDTVSMDAYFNDEVNNIFAYGKYKSPRWPYTTLCVPTQGMGQWCHPNDLSPIEDTGLRSKVKNGIFIMPQGIPFRTSATEGKKNIAFTTLWDNYPDSLSIALHGKASKAYLLVAASTYHMQSHCLNGTITVRYKDGTEDVLELVLPENLLPLDQDIFIDNAAFYSNAPRPYRIRLKTGEIDTYHAGKLKKQMSNNPIYIEGGMATLLDLPLDSDKELDRLYLKTIANEVIIGLMSVTLVRD</sequence>
<dbReference type="InterPro" id="IPR008928">
    <property type="entry name" value="6-hairpin_glycosidase_sf"/>
</dbReference>
<dbReference type="InterPro" id="IPR012341">
    <property type="entry name" value="6hp_glycosidase-like_sf"/>
</dbReference>
<dbReference type="Gene3D" id="1.50.10.10">
    <property type="match status" value="1"/>
</dbReference>
<gene>
    <name evidence="1" type="ORF">H6D15_10945</name>
</gene>
<evidence type="ECO:0000313" key="2">
    <source>
        <dbReference type="Proteomes" id="UP000698924"/>
    </source>
</evidence>
<dbReference type="EMBL" id="JACJMO010000017">
    <property type="protein sequence ID" value="MBM6858108.1"/>
    <property type="molecule type" value="Genomic_DNA"/>
</dbReference>
<dbReference type="GO" id="GO:0005975">
    <property type="term" value="P:carbohydrate metabolic process"/>
    <property type="evidence" value="ECO:0007669"/>
    <property type="project" value="InterPro"/>
</dbReference>
<evidence type="ECO:0000313" key="1">
    <source>
        <dbReference type="EMBL" id="MBM6858108.1"/>
    </source>
</evidence>
<dbReference type="Proteomes" id="UP000698924">
    <property type="component" value="Unassembled WGS sequence"/>
</dbReference>
<dbReference type="InterPro" id="IPR028028">
    <property type="entry name" value="DUF4450"/>
</dbReference>
<accession>A0AA41D992</accession>
<name>A0AA41D992_9BACT</name>
<reference evidence="1 2" key="1">
    <citation type="journal article" date="2021" name="Sci. Rep.">
        <title>The distribution of antibiotic resistance genes in chicken gut microbiota commensals.</title>
        <authorList>
            <person name="Juricova H."/>
            <person name="Matiasovicova J."/>
            <person name="Kubasova T."/>
            <person name="Cejkova D."/>
            <person name="Rychlik I."/>
        </authorList>
    </citation>
    <scope>NUCLEOTIDE SEQUENCE [LARGE SCALE GENOMIC DNA]</scope>
    <source>
        <strain evidence="1 2">An421</strain>
    </source>
</reference>
<organism evidence="1 2">
    <name type="scientific">Caecibacteroides pullorum</name>
    <dbReference type="NCBI Taxonomy" id="2725562"/>
    <lineage>
        <taxon>Bacteria</taxon>
        <taxon>Pseudomonadati</taxon>
        <taxon>Bacteroidota</taxon>
        <taxon>Bacteroidia</taxon>
        <taxon>Bacteroidales</taxon>
        <taxon>Bacteroidaceae</taxon>
        <taxon>Caecibacteroides</taxon>
    </lineage>
</organism>
<dbReference type="SUPFAM" id="SSF48208">
    <property type="entry name" value="Six-hairpin glycosidases"/>
    <property type="match status" value="1"/>
</dbReference>
<protein>
    <submittedName>
        <fullName evidence="1">DUF4450 domain-containing protein</fullName>
    </submittedName>
</protein>
<keyword evidence="2" id="KW-1185">Reference proteome</keyword>